<dbReference type="EMBL" id="JBBPBN010000012">
    <property type="protein sequence ID" value="KAK9027357.1"/>
    <property type="molecule type" value="Genomic_DNA"/>
</dbReference>
<name>A0ABR2SQ24_9ROSI</name>
<evidence type="ECO:0000313" key="2">
    <source>
        <dbReference type="Proteomes" id="UP001396334"/>
    </source>
</evidence>
<keyword evidence="2" id="KW-1185">Reference proteome</keyword>
<reference evidence="1 2" key="1">
    <citation type="journal article" date="2024" name="G3 (Bethesda)">
        <title>Genome assembly of Hibiscus sabdariffa L. provides insights into metabolisms of medicinal natural products.</title>
        <authorList>
            <person name="Kim T."/>
        </authorList>
    </citation>
    <scope>NUCLEOTIDE SEQUENCE [LARGE SCALE GENOMIC DNA]</scope>
    <source>
        <strain evidence="1">TK-2024</strain>
        <tissue evidence="1">Old leaves</tissue>
    </source>
</reference>
<comment type="caution">
    <text evidence="1">The sequence shown here is derived from an EMBL/GenBank/DDBJ whole genome shotgun (WGS) entry which is preliminary data.</text>
</comment>
<accession>A0ABR2SQ24</accession>
<protein>
    <submittedName>
        <fullName evidence="1">Uncharacterized protein</fullName>
    </submittedName>
</protein>
<organism evidence="1 2">
    <name type="scientific">Hibiscus sabdariffa</name>
    <name type="common">roselle</name>
    <dbReference type="NCBI Taxonomy" id="183260"/>
    <lineage>
        <taxon>Eukaryota</taxon>
        <taxon>Viridiplantae</taxon>
        <taxon>Streptophyta</taxon>
        <taxon>Embryophyta</taxon>
        <taxon>Tracheophyta</taxon>
        <taxon>Spermatophyta</taxon>
        <taxon>Magnoliopsida</taxon>
        <taxon>eudicotyledons</taxon>
        <taxon>Gunneridae</taxon>
        <taxon>Pentapetalae</taxon>
        <taxon>rosids</taxon>
        <taxon>malvids</taxon>
        <taxon>Malvales</taxon>
        <taxon>Malvaceae</taxon>
        <taxon>Malvoideae</taxon>
        <taxon>Hibiscus</taxon>
    </lineage>
</organism>
<evidence type="ECO:0000313" key="1">
    <source>
        <dbReference type="EMBL" id="KAK9027357.1"/>
    </source>
</evidence>
<gene>
    <name evidence="1" type="ORF">V6N11_067195</name>
</gene>
<proteinExistence type="predicted"/>
<dbReference type="Proteomes" id="UP001396334">
    <property type="component" value="Unassembled WGS sequence"/>
</dbReference>
<sequence length="330" mass="35422">MEGKMMNSLEDQVEIQEKTAVLGDGNLDAARSKLASYASVVSEGRKNSESGVADGFVGDSVDILAEDIIMNCDAPIPSIQFSDHVHDQIDHNMCNAIIDTLADGITKSVDESVEVSKSNLYGPWMVVENRRRRVGQVSQANKNANNGADGSQFSVLQDVEEVRVDGSIDDGSTIMRDGVHAPVHQQDMTRRVQQVGATIVQHQAVIPSGSHQAVRIMEGSGHEQPVEASKSQGKKVVVSKGLVETLNHGIKVGKSAASRVVPRMSPATLARHLSEQLDAGDLPDGQLVGGDHDVVLEHSSDDEVAFLVEFQPVEMSEDSRHGTGVFGEDQ</sequence>